<name>A0A2V5KPD9_9BACL</name>
<evidence type="ECO:0000256" key="8">
    <source>
        <dbReference type="SAM" id="Phobius"/>
    </source>
</evidence>
<dbReference type="GO" id="GO:0016020">
    <property type="term" value="C:membrane"/>
    <property type="evidence" value="ECO:0007669"/>
    <property type="project" value="InterPro"/>
</dbReference>
<evidence type="ECO:0000313" key="9">
    <source>
        <dbReference type="EMBL" id="PYI57330.1"/>
    </source>
</evidence>
<evidence type="ECO:0000256" key="3">
    <source>
        <dbReference type="ARBA" id="ARBA00022670"/>
    </source>
</evidence>
<feature type="transmembrane region" description="Helical" evidence="8">
    <location>
        <begin position="56"/>
        <end position="74"/>
    </location>
</feature>
<evidence type="ECO:0000256" key="6">
    <source>
        <dbReference type="ARBA" id="ARBA00022989"/>
    </source>
</evidence>
<gene>
    <name evidence="9" type="ORF">DLM86_02505</name>
</gene>
<dbReference type="SMART" id="SM00793">
    <property type="entry name" value="AgrB"/>
    <property type="match status" value="1"/>
</dbReference>
<keyword evidence="2" id="KW-0673">Quorum sensing</keyword>
<evidence type="ECO:0000256" key="4">
    <source>
        <dbReference type="ARBA" id="ARBA00022692"/>
    </source>
</evidence>
<dbReference type="GO" id="GO:0008233">
    <property type="term" value="F:peptidase activity"/>
    <property type="evidence" value="ECO:0007669"/>
    <property type="project" value="UniProtKB-KW"/>
</dbReference>
<reference evidence="9 10" key="1">
    <citation type="submission" date="2018-05" db="EMBL/GenBank/DDBJ databases">
        <title>Paenibacillus flagellatus sp. nov., isolated from selenium mineral soil.</title>
        <authorList>
            <person name="Dai X."/>
        </authorList>
    </citation>
    <scope>NUCLEOTIDE SEQUENCE [LARGE SCALE GENOMIC DNA]</scope>
    <source>
        <strain evidence="9 10">DXL2</strain>
    </source>
</reference>
<feature type="transmembrane region" description="Helical" evidence="8">
    <location>
        <begin position="105"/>
        <end position="123"/>
    </location>
</feature>
<evidence type="ECO:0000313" key="10">
    <source>
        <dbReference type="Proteomes" id="UP000247476"/>
    </source>
</evidence>
<sequence length="179" mass="19426">MMPVIEALAEKVAVSIKKADSRGTVSVAVMKYALIIVINFTIPVAASLAIGLVTDAFYWTSLTICAFTLLRAFSGGFHFRSPVLCMIATTVITATPAHFVLSKNLIILLTIIGLFLIAILAPANIKGYARMPEKFFPLMKMASIVIVGSNFFIQSSAFAILFFAQGLLLIFPFKKEVSL</sequence>
<dbReference type="GO" id="GO:0009372">
    <property type="term" value="P:quorum sensing"/>
    <property type="evidence" value="ECO:0007669"/>
    <property type="project" value="UniProtKB-KW"/>
</dbReference>
<protein>
    <submittedName>
        <fullName evidence="9">Post-translational modification of quorum-sensing peptide protein</fullName>
    </submittedName>
</protein>
<feature type="transmembrane region" description="Helical" evidence="8">
    <location>
        <begin position="81"/>
        <end position="99"/>
    </location>
</feature>
<keyword evidence="4 8" id="KW-0812">Transmembrane</keyword>
<dbReference type="InterPro" id="IPR006741">
    <property type="entry name" value="AgrB"/>
</dbReference>
<keyword evidence="7 8" id="KW-0472">Membrane</keyword>
<dbReference type="EMBL" id="QJVJ01000001">
    <property type="protein sequence ID" value="PYI57330.1"/>
    <property type="molecule type" value="Genomic_DNA"/>
</dbReference>
<dbReference type="AlphaFoldDB" id="A0A2V5KPD9"/>
<dbReference type="Proteomes" id="UP000247476">
    <property type="component" value="Unassembled WGS sequence"/>
</dbReference>
<organism evidence="9 10">
    <name type="scientific">Paenibacillus flagellatus</name>
    <dbReference type="NCBI Taxonomy" id="2211139"/>
    <lineage>
        <taxon>Bacteria</taxon>
        <taxon>Bacillati</taxon>
        <taxon>Bacillota</taxon>
        <taxon>Bacilli</taxon>
        <taxon>Bacillales</taxon>
        <taxon>Paenibacillaceae</taxon>
        <taxon>Paenibacillus</taxon>
    </lineage>
</organism>
<keyword evidence="1" id="KW-1003">Cell membrane</keyword>
<comment type="caution">
    <text evidence="9">The sequence shown here is derived from an EMBL/GenBank/DDBJ whole genome shotgun (WGS) entry which is preliminary data.</text>
</comment>
<evidence type="ECO:0000256" key="2">
    <source>
        <dbReference type="ARBA" id="ARBA00022654"/>
    </source>
</evidence>
<evidence type="ECO:0000256" key="7">
    <source>
        <dbReference type="ARBA" id="ARBA00023136"/>
    </source>
</evidence>
<feature type="transmembrane region" description="Helical" evidence="8">
    <location>
        <begin position="32"/>
        <end position="50"/>
    </location>
</feature>
<feature type="transmembrane region" description="Helical" evidence="8">
    <location>
        <begin position="144"/>
        <end position="171"/>
    </location>
</feature>
<keyword evidence="3" id="KW-0645">Protease</keyword>
<keyword evidence="10" id="KW-1185">Reference proteome</keyword>
<accession>A0A2V5KPD9</accession>
<dbReference type="GO" id="GO:0006508">
    <property type="term" value="P:proteolysis"/>
    <property type="evidence" value="ECO:0007669"/>
    <property type="project" value="UniProtKB-KW"/>
</dbReference>
<dbReference type="Pfam" id="PF04647">
    <property type="entry name" value="AgrB"/>
    <property type="match status" value="1"/>
</dbReference>
<evidence type="ECO:0000256" key="1">
    <source>
        <dbReference type="ARBA" id="ARBA00022475"/>
    </source>
</evidence>
<keyword evidence="5" id="KW-0378">Hydrolase</keyword>
<keyword evidence="6 8" id="KW-1133">Transmembrane helix</keyword>
<proteinExistence type="predicted"/>
<evidence type="ECO:0000256" key="5">
    <source>
        <dbReference type="ARBA" id="ARBA00022801"/>
    </source>
</evidence>